<organism evidence="5 6">
    <name type="scientific">Pseudogymnoascus verrucosus</name>
    <dbReference type="NCBI Taxonomy" id="342668"/>
    <lineage>
        <taxon>Eukaryota</taxon>
        <taxon>Fungi</taxon>
        <taxon>Dikarya</taxon>
        <taxon>Ascomycota</taxon>
        <taxon>Pezizomycotina</taxon>
        <taxon>Leotiomycetes</taxon>
        <taxon>Thelebolales</taxon>
        <taxon>Thelebolaceae</taxon>
        <taxon>Pseudogymnoascus</taxon>
    </lineage>
</organism>
<evidence type="ECO:0000259" key="4">
    <source>
        <dbReference type="PROSITE" id="PS51462"/>
    </source>
</evidence>
<feature type="domain" description="Nudix hydrolase" evidence="4">
    <location>
        <begin position="44"/>
        <end position="186"/>
    </location>
</feature>
<dbReference type="GeneID" id="28834137"/>
<dbReference type="GO" id="GO:0046523">
    <property type="term" value="F:S-methyl-5-thioribose-1-phosphate isomerase activity"/>
    <property type="evidence" value="ECO:0007669"/>
    <property type="project" value="TreeGrafter"/>
</dbReference>
<dbReference type="PANTHER" id="PTHR43475:SF3">
    <property type="entry name" value="TRANSLATION INITIATION FACTOR EIF-2B SUBUNIT FAMILY PROTEIN (AFU_ORTHOLOGUE AFUA_2G14290)"/>
    <property type="match status" value="1"/>
</dbReference>
<evidence type="ECO:0000313" key="6">
    <source>
        <dbReference type="Proteomes" id="UP000091956"/>
    </source>
</evidence>
<reference evidence="5 6" key="1">
    <citation type="submission" date="2016-03" db="EMBL/GenBank/DDBJ databases">
        <title>Comparative genomics of Pseudogymnoascus destructans, the fungus causing white-nose syndrome of bats.</title>
        <authorList>
            <person name="Palmer J.M."/>
            <person name="Drees K.P."/>
            <person name="Foster J.T."/>
            <person name="Lindner D.L."/>
        </authorList>
    </citation>
    <scope>NUCLEOTIDE SEQUENCE [LARGE SCALE GENOMIC DNA]</scope>
    <source>
        <strain evidence="5 6">UAMH 10579</strain>
    </source>
</reference>
<dbReference type="GO" id="GO:0019509">
    <property type="term" value="P:L-methionine salvage from methylthioadenosine"/>
    <property type="evidence" value="ECO:0007669"/>
    <property type="project" value="TreeGrafter"/>
</dbReference>
<dbReference type="Proteomes" id="UP000091956">
    <property type="component" value="Unassembled WGS sequence"/>
</dbReference>
<sequence length="552" mass="59248">MSLSLRRALTYSLNRNPSPSLNARRTLHSSRAMAEVKKTTPKMRQRDIVSSFLCAPPVEEGGQHRFVLFKRSQEVSSYRGKWAVCSGTIEATDASPLAAAYREIAEETQLTPPSISLLRRGRPFTLRDETISTDWTIHPFAFLLASPDTPLTIDFEHTEYTFVTPSQLSEYDTVPALADTTLRVLPGAEVEDALRTLRSDHTSGATALATLALLTLRRALLPPLSTAPTTAVQWRATRLLAWTLAKSARPAMAPAIEASVFGALERISLSIGGVGKNDDLKVAMEALPIEEFRQVATKAIEDVMEAREEAVLKLASNFTACVQHSAGYQAAFTEQRPVTLVILSASASVAACVADLARAAAATKMGVRVLVLESRPGFEGVDIARAVLDLVGSDAEVEMQILTDAGVGWAVGEADFVMLGADRVTGEGDVSNKTGSLAAAGLAPTVGNGCKVVVVCCEEKIMGDDGGGEGLAEAEADGGEENESSEVTAAWPARAKEVGELEGVKVRNPYFEWVPSRFVDVYVTEAGEVGVEGLKKVARERRELEERLFDGL</sequence>
<comment type="similarity">
    <text evidence="1 2">Belongs to the eIF-2B alpha/beta/delta subunits family.</text>
</comment>
<feature type="compositionally biased region" description="Acidic residues" evidence="3">
    <location>
        <begin position="472"/>
        <end position="484"/>
    </location>
</feature>
<evidence type="ECO:0000256" key="3">
    <source>
        <dbReference type="SAM" id="MobiDB-lite"/>
    </source>
</evidence>
<dbReference type="InterPro" id="IPR000649">
    <property type="entry name" value="IF-2B-related"/>
</dbReference>
<feature type="region of interest" description="Disordered" evidence="3">
    <location>
        <begin position="466"/>
        <end position="487"/>
    </location>
</feature>
<proteinExistence type="inferred from homology"/>
<dbReference type="SUPFAM" id="SSF55811">
    <property type="entry name" value="Nudix"/>
    <property type="match status" value="1"/>
</dbReference>
<evidence type="ECO:0000256" key="1">
    <source>
        <dbReference type="ARBA" id="ARBA00007251"/>
    </source>
</evidence>
<dbReference type="SUPFAM" id="SSF100950">
    <property type="entry name" value="NagB/RpiA/CoA transferase-like"/>
    <property type="match status" value="1"/>
</dbReference>
<dbReference type="Pfam" id="PF00293">
    <property type="entry name" value="NUDIX"/>
    <property type="match status" value="1"/>
</dbReference>
<dbReference type="EMBL" id="KV460207">
    <property type="protein sequence ID" value="OBU00931.2"/>
    <property type="molecule type" value="Genomic_DNA"/>
</dbReference>
<dbReference type="Gene3D" id="3.90.79.10">
    <property type="entry name" value="Nucleoside Triphosphate Pyrophosphohydrolase"/>
    <property type="match status" value="1"/>
</dbReference>
<accession>A0A2P2SVQ4</accession>
<dbReference type="PROSITE" id="PS51462">
    <property type="entry name" value="NUDIX"/>
    <property type="match status" value="1"/>
</dbReference>
<dbReference type="AlphaFoldDB" id="A0A2P2SVQ4"/>
<dbReference type="InterPro" id="IPR000086">
    <property type="entry name" value="NUDIX_hydrolase_dom"/>
</dbReference>
<reference evidence="6" key="2">
    <citation type="journal article" date="2018" name="Nat. Commun.">
        <title>Extreme sensitivity to ultraviolet light in the fungal pathogen causing white-nose syndrome of bats.</title>
        <authorList>
            <person name="Palmer J.M."/>
            <person name="Drees K.P."/>
            <person name="Foster J.T."/>
            <person name="Lindner D.L."/>
        </authorList>
    </citation>
    <scope>NUCLEOTIDE SEQUENCE [LARGE SCALE GENOMIC DNA]</scope>
    <source>
        <strain evidence="6">UAMH 10579</strain>
    </source>
</reference>
<dbReference type="InterPro" id="IPR015797">
    <property type="entry name" value="NUDIX_hydrolase-like_dom_sf"/>
</dbReference>
<evidence type="ECO:0000313" key="5">
    <source>
        <dbReference type="EMBL" id="OBU00931.2"/>
    </source>
</evidence>
<name>A0A2P2SVQ4_9PEZI</name>
<keyword evidence="6" id="KW-1185">Reference proteome</keyword>
<evidence type="ECO:0000256" key="2">
    <source>
        <dbReference type="RuleBase" id="RU003814"/>
    </source>
</evidence>
<dbReference type="RefSeq" id="XP_059320073.1">
    <property type="nucleotide sequence ID" value="XM_059463297.1"/>
</dbReference>
<dbReference type="InterPro" id="IPR037171">
    <property type="entry name" value="NagB/RpiA_transferase-like"/>
</dbReference>
<gene>
    <name evidence="5" type="ORF">VE01_00751</name>
</gene>
<dbReference type="InterPro" id="IPR042529">
    <property type="entry name" value="IF_2B-like_C"/>
</dbReference>
<dbReference type="PANTHER" id="PTHR43475">
    <property type="entry name" value="METHYLTHIORIBOSE-1-PHOSPHATE ISOMERASE"/>
    <property type="match status" value="1"/>
</dbReference>
<dbReference type="Gene3D" id="3.40.50.10470">
    <property type="entry name" value="Translation initiation factor eif-2b, domain 2"/>
    <property type="match status" value="1"/>
</dbReference>
<dbReference type="Pfam" id="PF01008">
    <property type="entry name" value="IF-2B"/>
    <property type="match status" value="1"/>
</dbReference>
<dbReference type="STRING" id="342668.A0A2P2SVQ4"/>
<protein>
    <recommendedName>
        <fullName evidence="4">Nudix hydrolase domain-containing protein</fullName>
    </recommendedName>
</protein>